<feature type="compositionally biased region" description="Acidic residues" evidence="12">
    <location>
        <begin position="350"/>
        <end position="366"/>
    </location>
</feature>
<feature type="compositionally biased region" description="Pro residues" evidence="12">
    <location>
        <begin position="555"/>
        <end position="566"/>
    </location>
</feature>
<evidence type="ECO:0000256" key="6">
    <source>
        <dbReference type="ARBA" id="ARBA00022737"/>
    </source>
</evidence>
<feature type="domain" description="RING-type" evidence="15">
    <location>
        <begin position="213"/>
        <end position="490"/>
    </location>
</feature>
<feature type="compositionally biased region" description="Basic and acidic residues" evidence="12">
    <location>
        <begin position="81"/>
        <end position="92"/>
    </location>
</feature>
<feature type="region of interest" description="Disordered" evidence="12">
    <location>
        <begin position="516"/>
        <end position="679"/>
    </location>
</feature>
<keyword evidence="9" id="KW-0862">Zinc</keyword>
<evidence type="ECO:0000256" key="5">
    <source>
        <dbReference type="ARBA" id="ARBA00022723"/>
    </source>
</evidence>
<dbReference type="InterPro" id="IPR044066">
    <property type="entry name" value="TRIAD_supradom"/>
</dbReference>
<dbReference type="Pfam" id="PF26200">
    <property type="entry name" value="Rcat_RNF216"/>
    <property type="match status" value="1"/>
</dbReference>
<dbReference type="Pfam" id="PF01485">
    <property type="entry name" value="IBR"/>
    <property type="match status" value="1"/>
</dbReference>
<dbReference type="InterPro" id="IPR006575">
    <property type="entry name" value="RWD_dom"/>
</dbReference>
<dbReference type="Gene3D" id="3.30.40.10">
    <property type="entry name" value="Zinc/RING finger domain, C3HC4 (zinc finger)"/>
    <property type="match status" value="1"/>
</dbReference>
<feature type="domain" description="RING-type" evidence="13">
    <location>
        <begin position="217"/>
        <end position="251"/>
    </location>
</feature>
<feature type="region of interest" description="Disordered" evidence="12">
    <location>
        <begin position="271"/>
        <end position="296"/>
    </location>
</feature>
<evidence type="ECO:0000256" key="4">
    <source>
        <dbReference type="ARBA" id="ARBA00022679"/>
    </source>
</evidence>
<dbReference type="Pfam" id="PF05773">
    <property type="entry name" value="RWD"/>
    <property type="match status" value="1"/>
</dbReference>
<dbReference type="PROSITE" id="PS51873">
    <property type="entry name" value="TRIAD"/>
    <property type="match status" value="1"/>
</dbReference>
<evidence type="ECO:0000256" key="1">
    <source>
        <dbReference type="ARBA" id="ARBA00001798"/>
    </source>
</evidence>
<evidence type="ECO:0000256" key="9">
    <source>
        <dbReference type="ARBA" id="ARBA00022833"/>
    </source>
</evidence>
<dbReference type="GO" id="GO:0016567">
    <property type="term" value="P:protein ubiquitination"/>
    <property type="evidence" value="ECO:0007669"/>
    <property type="project" value="InterPro"/>
</dbReference>
<accession>A0A2B7Y842</accession>
<dbReference type="PANTHER" id="PTHR11685">
    <property type="entry name" value="RBR FAMILY RING FINGER AND IBR DOMAIN-CONTAINING"/>
    <property type="match status" value="1"/>
</dbReference>
<dbReference type="SUPFAM" id="SSF57850">
    <property type="entry name" value="RING/U-box"/>
    <property type="match status" value="2"/>
</dbReference>
<dbReference type="CDD" id="cd23134">
    <property type="entry name" value="RING-HC_ITT1-like"/>
    <property type="match status" value="1"/>
</dbReference>
<organism evidence="16 17">
    <name type="scientific">Polytolypa hystricis (strain UAMH7299)</name>
    <dbReference type="NCBI Taxonomy" id="1447883"/>
    <lineage>
        <taxon>Eukaryota</taxon>
        <taxon>Fungi</taxon>
        <taxon>Dikarya</taxon>
        <taxon>Ascomycota</taxon>
        <taxon>Pezizomycotina</taxon>
        <taxon>Eurotiomycetes</taxon>
        <taxon>Eurotiomycetidae</taxon>
        <taxon>Onygenales</taxon>
        <taxon>Onygenales incertae sedis</taxon>
        <taxon>Polytolypa</taxon>
    </lineage>
</organism>
<dbReference type="Gene3D" id="1.20.120.1750">
    <property type="match status" value="1"/>
</dbReference>
<dbReference type="STRING" id="1447883.A0A2B7Y842"/>
<keyword evidence="8" id="KW-0833">Ubl conjugation pathway</keyword>
<dbReference type="GO" id="GO:0008270">
    <property type="term" value="F:zinc ion binding"/>
    <property type="evidence" value="ECO:0007669"/>
    <property type="project" value="UniProtKB-KW"/>
</dbReference>
<dbReference type="InterPro" id="IPR013083">
    <property type="entry name" value="Znf_RING/FYVE/PHD"/>
</dbReference>
<feature type="compositionally biased region" description="Low complexity" evidence="12">
    <location>
        <begin position="624"/>
        <end position="679"/>
    </location>
</feature>
<dbReference type="EC" id="2.3.2.31" evidence="3"/>
<feature type="region of interest" description="Disordered" evidence="12">
    <location>
        <begin position="340"/>
        <end position="379"/>
    </location>
</feature>
<evidence type="ECO:0000259" key="14">
    <source>
        <dbReference type="PROSITE" id="PS50908"/>
    </source>
</evidence>
<dbReference type="PROSITE" id="PS50908">
    <property type="entry name" value="RWD"/>
    <property type="match status" value="1"/>
</dbReference>
<dbReference type="SMART" id="SM00647">
    <property type="entry name" value="IBR"/>
    <property type="match status" value="2"/>
</dbReference>
<evidence type="ECO:0000313" key="16">
    <source>
        <dbReference type="EMBL" id="PGH17269.1"/>
    </source>
</evidence>
<dbReference type="EMBL" id="PDNA01000066">
    <property type="protein sequence ID" value="PGH17269.1"/>
    <property type="molecule type" value="Genomic_DNA"/>
</dbReference>
<feature type="compositionally biased region" description="Acidic residues" evidence="12">
    <location>
        <begin position="516"/>
        <end position="548"/>
    </location>
</feature>
<dbReference type="CDD" id="cd20354">
    <property type="entry name" value="Rcat_RBR_RNF14"/>
    <property type="match status" value="1"/>
</dbReference>
<comment type="caution">
    <text evidence="16">The sequence shown here is derived from an EMBL/GenBank/DDBJ whole genome shotgun (WGS) entry which is preliminary data.</text>
</comment>
<feature type="compositionally biased region" description="Low complexity" evidence="12">
    <location>
        <begin position="608"/>
        <end position="617"/>
    </location>
</feature>
<evidence type="ECO:0000256" key="7">
    <source>
        <dbReference type="ARBA" id="ARBA00022771"/>
    </source>
</evidence>
<dbReference type="SUPFAM" id="SSF54495">
    <property type="entry name" value="UBC-like"/>
    <property type="match status" value="1"/>
</dbReference>
<comment type="similarity">
    <text evidence="10">Belongs to the RBR family. RNF14 subfamily.</text>
</comment>
<dbReference type="PROSITE" id="PS50089">
    <property type="entry name" value="ZF_RING_2"/>
    <property type="match status" value="1"/>
</dbReference>
<dbReference type="Gene3D" id="3.10.110.10">
    <property type="entry name" value="Ubiquitin Conjugating Enzyme"/>
    <property type="match status" value="1"/>
</dbReference>
<feature type="region of interest" description="Disordered" evidence="12">
    <location>
        <begin position="59"/>
        <end position="100"/>
    </location>
</feature>
<dbReference type="InterPro" id="IPR001841">
    <property type="entry name" value="Znf_RING"/>
</dbReference>
<dbReference type="FunFam" id="3.30.40.10:FF:000416">
    <property type="entry name" value="RBR-type E3 ubiquitin transferase"/>
    <property type="match status" value="1"/>
</dbReference>
<dbReference type="AlphaFoldDB" id="A0A2B7Y842"/>
<keyword evidence="17" id="KW-1185">Reference proteome</keyword>
<evidence type="ECO:0000256" key="2">
    <source>
        <dbReference type="ARBA" id="ARBA00004906"/>
    </source>
</evidence>
<evidence type="ECO:0000259" key="15">
    <source>
        <dbReference type="PROSITE" id="PS51873"/>
    </source>
</evidence>
<dbReference type="CDD" id="cd23820">
    <property type="entry name" value="RWD_RNF14"/>
    <property type="match status" value="1"/>
</dbReference>
<sequence length="708" mass="80158">MEEDSTISDDERAIELETIAAIYPEITIDPLTNFKASLDIPVSPSTHLKVRFRHNFNNNSFHAPATPANSYPTPPTSDGKAAGDERRDNRPDADEDQEVYELSHLPPLSLRIELPNGYPFQKSPNFTISTNPAWLPQSRVTQLIADGERLWEEMGKDQVVFAYIDHLQQSAEDVFALSDHVDSDESIVTFSRDLKIALLDFDIKAKRERFEQGTFECGVCLEPKKGAHCHRLLLCSHVFCIKCLQNFYNSCIQEGVVDNVKCLAPDCGKDLTPPATDTDQPPRRRRKRRDRTLNPSELLQIPLEQEVVQRYVELKRKRKLESDKTTIYCPRQWCQGAARSKRYPKPTDPINDDALELSSDDDDDDGPAPFDPQGDEDQLPPVSERLAVCEDCSYAFCSVCRKGWHGELVRCCPKREAELSAAEKATQEYIEQHTARCPTCDTRCQKSMGCNHMICFQCKSHFCYLCSSWLTQDNPYQHYNTVDSECYMRLWELEGGDDSNEPPEWDIPLEELVETASEDGSDDDNDDSDDDDDDGPEWEFAGESDTDDEHDHPHPPPPAPIPPRVAPLPHQNGNHQENGDEAVRAAAAERQAQVEAIAQARRGRERQNNNNNNNNNNARRRRQQQQQQQQQQEQEAQAQAPPPIAARQAQAQVRNLNNNNNNNRPAAQGVAGPAAAAQGRQIAGLQRFLDLVQNDMEDEWDSDELEDF</sequence>
<dbReference type="InterPro" id="IPR002867">
    <property type="entry name" value="IBR_dom"/>
</dbReference>
<comment type="pathway">
    <text evidence="2">Protein modification; protein ubiquitination.</text>
</comment>
<evidence type="ECO:0000256" key="11">
    <source>
        <dbReference type="PROSITE-ProRule" id="PRU00175"/>
    </source>
</evidence>
<dbReference type="GO" id="GO:0061630">
    <property type="term" value="F:ubiquitin protein ligase activity"/>
    <property type="evidence" value="ECO:0007669"/>
    <property type="project" value="UniProtKB-EC"/>
</dbReference>
<dbReference type="InterPro" id="IPR031127">
    <property type="entry name" value="E3_UB_ligase_RBR"/>
</dbReference>
<dbReference type="OrthoDB" id="1431934at2759"/>
<gene>
    <name evidence="16" type="ORF">AJ80_04911</name>
</gene>
<dbReference type="Proteomes" id="UP000224634">
    <property type="component" value="Unassembled WGS sequence"/>
</dbReference>
<feature type="domain" description="RWD" evidence="14">
    <location>
        <begin position="14"/>
        <end position="174"/>
    </location>
</feature>
<dbReference type="SMART" id="SM00591">
    <property type="entry name" value="RWD"/>
    <property type="match status" value="1"/>
</dbReference>
<dbReference type="InterPro" id="IPR016135">
    <property type="entry name" value="UBQ-conjugating_enzyme/RWD"/>
</dbReference>
<evidence type="ECO:0000313" key="17">
    <source>
        <dbReference type="Proteomes" id="UP000224634"/>
    </source>
</evidence>
<protein>
    <recommendedName>
        <fullName evidence="3">RBR-type E3 ubiquitin transferase</fullName>
        <ecNumber evidence="3">2.3.2.31</ecNumber>
    </recommendedName>
</protein>
<evidence type="ECO:0000256" key="8">
    <source>
        <dbReference type="ARBA" id="ARBA00022786"/>
    </source>
</evidence>
<evidence type="ECO:0000256" key="10">
    <source>
        <dbReference type="ARBA" id="ARBA00044508"/>
    </source>
</evidence>
<reference evidence="16 17" key="1">
    <citation type="submission" date="2017-10" db="EMBL/GenBank/DDBJ databases">
        <title>Comparative genomics in systemic dimorphic fungi from Ajellomycetaceae.</title>
        <authorList>
            <person name="Munoz J.F."/>
            <person name="Mcewen J.G."/>
            <person name="Clay O.K."/>
            <person name="Cuomo C.A."/>
        </authorList>
    </citation>
    <scope>NUCLEOTIDE SEQUENCE [LARGE SCALE GENOMIC DNA]</scope>
    <source>
        <strain evidence="16 17">UAMH7299</strain>
    </source>
</reference>
<comment type="catalytic activity">
    <reaction evidence="1">
        <text>[E2 ubiquitin-conjugating enzyme]-S-ubiquitinyl-L-cysteine + [acceptor protein]-L-lysine = [E2 ubiquitin-conjugating enzyme]-L-cysteine + [acceptor protein]-N(6)-ubiquitinyl-L-lysine.</text>
        <dbReference type="EC" id="2.3.2.31"/>
    </reaction>
</comment>
<evidence type="ECO:0000256" key="3">
    <source>
        <dbReference type="ARBA" id="ARBA00012251"/>
    </source>
</evidence>
<dbReference type="PROSITE" id="PS00518">
    <property type="entry name" value="ZF_RING_1"/>
    <property type="match status" value="1"/>
</dbReference>
<feature type="compositionally biased region" description="Low complexity" evidence="12">
    <location>
        <begin position="584"/>
        <end position="600"/>
    </location>
</feature>
<dbReference type="InterPro" id="IPR017907">
    <property type="entry name" value="Znf_RING_CS"/>
</dbReference>
<name>A0A2B7Y842_POLH7</name>
<dbReference type="InterPro" id="IPR047548">
    <property type="entry name" value="Rcat_RBR_RNF14"/>
</dbReference>
<proteinExistence type="inferred from homology"/>
<keyword evidence="5" id="KW-0479">Metal-binding</keyword>
<evidence type="ECO:0000259" key="13">
    <source>
        <dbReference type="PROSITE" id="PS50089"/>
    </source>
</evidence>
<keyword evidence="7 11" id="KW-0863">Zinc-finger</keyword>
<keyword evidence="4" id="KW-0808">Transferase</keyword>
<keyword evidence="6" id="KW-0677">Repeat</keyword>
<evidence type="ECO:0000256" key="12">
    <source>
        <dbReference type="SAM" id="MobiDB-lite"/>
    </source>
</evidence>